<feature type="coiled-coil region" evidence="3">
    <location>
        <begin position="51"/>
        <end position="85"/>
    </location>
</feature>
<feature type="chain" id="PRO_5030594569" evidence="5">
    <location>
        <begin position="23"/>
        <end position="193"/>
    </location>
</feature>
<protein>
    <submittedName>
        <fullName evidence="6">Skp family chaperone for outer membrane proteins</fullName>
    </submittedName>
</protein>
<comment type="similarity">
    <text evidence="1">Belongs to the Skp family.</text>
</comment>
<keyword evidence="3" id="KW-0175">Coiled coil</keyword>
<dbReference type="GO" id="GO:0005829">
    <property type="term" value="C:cytosol"/>
    <property type="evidence" value="ECO:0007669"/>
    <property type="project" value="TreeGrafter"/>
</dbReference>
<evidence type="ECO:0000256" key="1">
    <source>
        <dbReference type="ARBA" id="ARBA00009091"/>
    </source>
</evidence>
<dbReference type="AlphaFoldDB" id="A0A7W6H1B4"/>
<dbReference type="GO" id="GO:0051082">
    <property type="term" value="F:unfolded protein binding"/>
    <property type="evidence" value="ECO:0007669"/>
    <property type="project" value="InterPro"/>
</dbReference>
<reference evidence="6 7" key="1">
    <citation type="submission" date="2020-08" db="EMBL/GenBank/DDBJ databases">
        <title>Genomic Encyclopedia of Type Strains, Phase IV (KMG-IV): sequencing the most valuable type-strain genomes for metagenomic binning, comparative biology and taxonomic classification.</title>
        <authorList>
            <person name="Goeker M."/>
        </authorList>
    </citation>
    <scope>NUCLEOTIDE SEQUENCE [LARGE SCALE GENOMIC DNA]</scope>
    <source>
        <strain evidence="6 7">DSM 102234</strain>
    </source>
</reference>
<dbReference type="InterPro" id="IPR024930">
    <property type="entry name" value="Skp_dom_sf"/>
</dbReference>
<keyword evidence="7" id="KW-1185">Reference proteome</keyword>
<dbReference type="PANTHER" id="PTHR35089:SF1">
    <property type="entry name" value="CHAPERONE PROTEIN SKP"/>
    <property type="match status" value="1"/>
</dbReference>
<evidence type="ECO:0000313" key="6">
    <source>
        <dbReference type="EMBL" id="MBB3994563.1"/>
    </source>
</evidence>
<dbReference type="RefSeq" id="WP_221384843.1">
    <property type="nucleotide sequence ID" value="NZ_JACIEI010000006.1"/>
</dbReference>
<feature type="signal peptide" evidence="5">
    <location>
        <begin position="1"/>
        <end position="22"/>
    </location>
</feature>
<dbReference type="InterPro" id="IPR005632">
    <property type="entry name" value="Chaperone_Skp"/>
</dbReference>
<dbReference type="Proteomes" id="UP000530268">
    <property type="component" value="Unassembled WGS sequence"/>
</dbReference>
<dbReference type="SMART" id="SM00935">
    <property type="entry name" value="OmpH"/>
    <property type="match status" value="1"/>
</dbReference>
<comment type="caution">
    <text evidence="6">The sequence shown here is derived from an EMBL/GenBank/DDBJ whole genome shotgun (WGS) entry which is preliminary data.</text>
</comment>
<evidence type="ECO:0000256" key="3">
    <source>
        <dbReference type="SAM" id="Coils"/>
    </source>
</evidence>
<gene>
    <name evidence="6" type="ORF">GGR95_002209</name>
</gene>
<dbReference type="GO" id="GO:0050821">
    <property type="term" value="P:protein stabilization"/>
    <property type="evidence" value="ECO:0007669"/>
    <property type="project" value="TreeGrafter"/>
</dbReference>
<organism evidence="6 7">
    <name type="scientific">Sulfitobacter undariae</name>
    <dbReference type="NCBI Taxonomy" id="1563671"/>
    <lineage>
        <taxon>Bacteria</taxon>
        <taxon>Pseudomonadati</taxon>
        <taxon>Pseudomonadota</taxon>
        <taxon>Alphaproteobacteria</taxon>
        <taxon>Rhodobacterales</taxon>
        <taxon>Roseobacteraceae</taxon>
        <taxon>Sulfitobacter</taxon>
    </lineage>
</organism>
<sequence length="193" mass="20775">MRKVIKLVFVVAGLLGAAPIAAQELGTTASTVVTIDREKLFLNSDFGKRVAREVEAAGNELAAENRRIEADLADAEQELTDLRATMSVTDFRPLADAFDTRVQTTRQAQAAKTRALNALLGQERDVFLNAAAPVIETLMKEIGVSVVLDRRTVFSSAASSDITEDAIQRLNDDLGEGTNIKLPPALQASPPQD</sequence>
<evidence type="ECO:0000313" key="7">
    <source>
        <dbReference type="Proteomes" id="UP000530268"/>
    </source>
</evidence>
<dbReference type="EMBL" id="JACIEI010000006">
    <property type="protein sequence ID" value="MBB3994563.1"/>
    <property type="molecule type" value="Genomic_DNA"/>
</dbReference>
<dbReference type="SUPFAM" id="SSF111384">
    <property type="entry name" value="OmpH-like"/>
    <property type="match status" value="1"/>
</dbReference>
<name>A0A7W6H1B4_9RHOB</name>
<proteinExistence type="inferred from homology"/>
<feature type="region of interest" description="Disordered" evidence="4">
    <location>
        <begin position="174"/>
        <end position="193"/>
    </location>
</feature>
<accession>A0A7W6H1B4</accession>
<keyword evidence="2 5" id="KW-0732">Signal</keyword>
<evidence type="ECO:0000256" key="2">
    <source>
        <dbReference type="ARBA" id="ARBA00022729"/>
    </source>
</evidence>
<dbReference type="Gene3D" id="3.30.910.20">
    <property type="entry name" value="Skp domain"/>
    <property type="match status" value="1"/>
</dbReference>
<dbReference type="PANTHER" id="PTHR35089">
    <property type="entry name" value="CHAPERONE PROTEIN SKP"/>
    <property type="match status" value="1"/>
</dbReference>
<evidence type="ECO:0000256" key="4">
    <source>
        <dbReference type="SAM" id="MobiDB-lite"/>
    </source>
</evidence>
<dbReference type="Pfam" id="PF03938">
    <property type="entry name" value="OmpH"/>
    <property type="match status" value="1"/>
</dbReference>
<evidence type="ECO:0000256" key="5">
    <source>
        <dbReference type="SAM" id="SignalP"/>
    </source>
</evidence>